<dbReference type="InterPro" id="IPR045444">
    <property type="entry name" value="DUF6503"/>
</dbReference>
<reference evidence="1 2" key="1">
    <citation type="submission" date="2020-05" db="EMBL/GenBank/DDBJ databases">
        <title>The draft genome sequence of Maribacter arenosus CAU 1321.</title>
        <authorList>
            <person name="Mu L."/>
        </authorList>
    </citation>
    <scope>NUCLEOTIDE SEQUENCE [LARGE SCALE GENOMIC DNA]</scope>
    <source>
        <strain evidence="1 2">CAU 1321</strain>
    </source>
</reference>
<evidence type="ECO:0000313" key="1">
    <source>
        <dbReference type="EMBL" id="MBD0849161.1"/>
    </source>
</evidence>
<proteinExistence type="predicted"/>
<comment type="caution">
    <text evidence="1">The sequence shown here is derived from an EMBL/GenBank/DDBJ whole genome shotgun (WGS) entry which is preliminary data.</text>
</comment>
<dbReference type="PROSITE" id="PS51257">
    <property type="entry name" value="PROKAR_LIPOPROTEIN"/>
    <property type="match status" value="1"/>
</dbReference>
<dbReference type="Pfam" id="PF20113">
    <property type="entry name" value="DUF6503"/>
    <property type="match status" value="1"/>
</dbReference>
<evidence type="ECO:0000313" key="2">
    <source>
        <dbReference type="Proteomes" id="UP000598350"/>
    </source>
</evidence>
<sequence>MKKTIYFFIISLLVLTSSCKEENGKRLTAQQIVDKSIAICGGELYKTSNISFEFRDRKYVKENEGNQKLLKRIFENDSLNIVDVKTSKGFERYVDGQLITIPDSLAIAYGNSVNSVHYFAYLPYGLNDPAVNKKYLGKISINNKEYYKIKVTFDQENGGEDYDDVYIYWFNTKTLKPDFLAYKFHVDGGGLRFREAYNEHYVNGIRFVDYKNFKPIENSRSLYKIDSLYIQGELELLSKIDLKQIEVNQGNYN</sequence>
<name>A0ABR7V636_9FLAO</name>
<organism evidence="1 2">
    <name type="scientific">Maribacter arenosus</name>
    <dbReference type="NCBI Taxonomy" id="1854708"/>
    <lineage>
        <taxon>Bacteria</taxon>
        <taxon>Pseudomonadati</taxon>
        <taxon>Bacteroidota</taxon>
        <taxon>Flavobacteriia</taxon>
        <taxon>Flavobacteriales</taxon>
        <taxon>Flavobacteriaceae</taxon>
        <taxon>Maribacter</taxon>
    </lineage>
</organism>
<dbReference type="EMBL" id="JABTCG010000001">
    <property type="protein sequence ID" value="MBD0849161.1"/>
    <property type="molecule type" value="Genomic_DNA"/>
</dbReference>
<gene>
    <name evidence="1" type="ORF">HPE63_00650</name>
</gene>
<accession>A0ABR7V636</accession>
<protein>
    <submittedName>
        <fullName evidence="1">Deoxyribose-phosphate aldolase</fullName>
    </submittedName>
</protein>
<dbReference type="RefSeq" id="WP_188312301.1">
    <property type="nucleotide sequence ID" value="NZ_JABTCG010000001.1"/>
</dbReference>
<keyword evidence="2" id="KW-1185">Reference proteome</keyword>
<dbReference type="Proteomes" id="UP000598350">
    <property type="component" value="Unassembled WGS sequence"/>
</dbReference>